<dbReference type="Pfam" id="PF13812">
    <property type="entry name" value="PPR_3"/>
    <property type="match status" value="1"/>
</dbReference>
<gene>
    <name evidence="3" type="ORF">DH2020_017711</name>
</gene>
<proteinExistence type="predicted"/>
<keyword evidence="1" id="KW-0677">Repeat</keyword>
<dbReference type="EMBL" id="JABTTQ020000009">
    <property type="protein sequence ID" value="KAK6150186.1"/>
    <property type="molecule type" value="Genomic_DNA"/>
</dbReference>
<dbReference type="Pfam" id="PF01535">
    <property type="entry name" value="PPR"/>
    <property type="match status" value="3"/>
</dbReference>
<dbReference type="PANTHER" id="PTHR46935">
    <property type="entry name" value="OS01G0674700 PROTEIN"/>
    <property type="match status" value="1"/>
</dbReference>
<dbReference type="InterPro" id="IPR002885">
    <property type="entry name" value="PPR_rpt"/>
</dbReference>
<accession>A0ABR0WSA6</accession>
<evidence type="ECO:0008006" key="5">
    <source>
        <dbReference type="Google" id="ProtNLM"/>
    </source>
</evidence>
<evidence type="ECO:0000256" key="2">
    <source>
        <dbReference type="PROSITE-ProRule" id="PRU00708"/>
    </source>
</evidence>
<feature type="repeat" description="PPR" evidence="2">
    <location>
        <begin position="440"/>
        <end position="474"/>
    </location>
</feature>
<keyword evidence="4" id="KW-1185">Reference proteome</keyword>
<organism evidence="3 4">
    <name type="scientific">Rehmannia glutinosa</name>
    <name type="common">Chinese foxglove</name>
    <dbReference type="NCBI Taxonomy" id="99300"/>
    <lineage>
        <taxon>Eukaryota</taxon>
        <taxon>Viridiplantae</taxon>
        <taxon>Streptophyta</taxon>
        <taxon>Embryophyta</taxon>
        <taxon>Tracheophyta</taxon>
        <taxon>Spermatophyta</taxon>
        <taxon>Magnoliopsida</taxon>
        <taxon>eudicotyledons</taxon>
        <taxon>Gunneridae</taxon>
        <taxon>Pentapetalae</taxon>
        <taxon>asterids</taxon>
        <taxon>lamiids</taxon>
        <taxon>Lamiales</taxon>
        <taxon>Orobanchaceae</taxon>
        <taxon>Rehmannieae</taxon>
        <taxon>Rehmannia</taxon>
    </lineage>
</organism>
<dbReference type="InterPro" id="IPR044645">
    <property type="entry name" value="DG1/EMB2279-like"/>
</dbReference>
<sequence length="664" mass="76448">MRITRTFSANRRLKIQWDEEDDDVDEVAAVQRNSRNDKFQRKSAFVQEDSRKGDFRGSENVKKRQNRSLKIHTGKKGVSSSESKFLDLDRAAFKSLEFKDDVIDKPRISRVDMEERIQKLAKCLNGADIDMPEWKFSQMMRSAQIRFSDHSILRIVQILGKLGNWRRVLQVIEWIQSRERFKSHKIRHVYTAALDALGKARRPVEALNLFHTMQEQMASYPDIVAYHCIAVTLGQAGHMKELFDVIDTMRSPPKKKFKTEFLEKWDPRLEPDVIVYNAVLNACVRRKKWEGAFWVLQQLSQQGQQPSSTTYGLVMEVFQFSFSSDLRTSSSYSPKCMCIGAVLVNTLWREGKTDEAIMAVEEMEKRGIVGNAGLYYDLARCLCSAGRCHEALKQIDKICKVANKPLVVTYTGLIQACLESGDIESGAYIFNHMQKFCSPNLVTCNVMLKAFLDHGMFEKAKQLFLMLLENGNFISHEEDYKARVIPDIYSFSTMLDGCAAGKKWDDLEFVYAQMLKYGHHFNAKRHLRLILMHAEELLEMTWKHLVETERVPPPLLVSEMFCTRLEKGDYAAALSYITNFASTESQVFSRKSCSKMLIENAHRFEEGTLDELVHEGDVLLARNENPAVQNLIQSCKEFLRNRRTITGIDQIEVVRSRNEAALVF</sequence>
<name>A0ABR0WSA6_REHGL</name>
<protein>
    <recommendedName>
        <fullName evidence="5">Pentatricopeptide repeat-containing protein</fullName>
    </recommendedName>
</protein>
<dbReference type="SUPFAM" id="SSF48452">
    <property type="entry name" value="TPR-like"/>
    <property type="match status" value="1"/>
</dbReference>
<dbReference type="NCBIfam" id="TIGR00756">
    <property type="entry name" value="PPR"/>
    <property type="match status" value="5"/>
</dbReference>
<feature type="repeat" description="PPR" evidence="2">
    <location>
        <begin position="272"/>
        <end position="306"/>
    </location>
</feature>
<evidence type="ECO:0000313" key="4">
    <source>
        <dbReference type="Proteomes" id="UP001318860"/>
    </source>
</evidence>
<dbReference type="Proteomes" id="UP001318860">
    <property type="component" value="Unassembled WGS sequence"/>
</dbReference>
<feature type="repeat" description="PPR" evidence="2">
    <location>
        <begin position="487"/>
        <end position="521"/>
    </location>
</feature>
<evidence type="ECO:0000313" key="3">
    <source>
        <dbReference type="EMBL" id="KAK6150186.1"/>
    </source>
</evidence>
<comment type="caution">
    <text evidence="3">The sequence shown here is derived from an EMBL/GenBank/DDBJ whole genome shotgun (WGS) entry which is preliminary data.</text>
</comment>
<reference evidence="3 4" key="1">
    <citation type="journal article" date="2021" name="Comput. Struct. Biotechnol. J.">
        <title>De novo genome assembly of the potent medicinal plant Rehmannia glutinosa using nanopore technology.</title>
        <authorList>
            <person name="Ma L."/>
            <person name="Dong C."/>
            <person name="Song C."/>
            <person name="Wang X."/>
            <person name="Zheng X."/>
            <person name="Niu Y."/>
            <person name="Chen S."/>
            <person name="Feng W."/>
        </authorList>
    </citation>
    <scope>NUCLEOTIDE SEQUENCE [LARGE SCALE GENOMIC DNA]</scope>
    <source>
        <strain evidence="3">DH-2019</strain>
    </source>
</reference>
<dbReference type="PROSITE" id="PS51375">
    <property type="entry name" value="PPR"/>
    <property type="match status" value="3"/>
</dbReference>
<dbReference type="Gene3D" id="1.25.40.10">
    <property type="entry name" value="Tetratricopeptide repeat domain"/>
    <property type="match status" value="2"/>
</dbReference>
<dbReference type="PANTHER" id="PTHR46935:SF1">
    <property type="entry name" value="OS01G0674700 PROTEIN"/>
    <property type="match status" value="1"/>
</dbReference>
<evidence type="ECO:0000256" key="1">
    <source>
        <dbReference type="ARBA" id="ARBA00022737"/>
    </source>
</evidence>
<dbReference type="InterPro" id="IPR011990">
    <property type="entry name" value="TPR-like_helical_dom_sf"/>
</dbReference>
<dbReference type="Pfam" id="PF13041">
    <property type="entry name" value="PPR_2"/>
    <property type="match status" value="1"/>
</dbReference>